<feature type="domain" description="DNA helicase Pif1-like 2B" evidence="5">
    <location>
        <begin position="1425"/>
        <end position="1471"/>
    </location>
</feature>
<dbReference type="PANTHER" id="PTHR10492:SF101">
    <property type="entry name" value="ATP-DEPENDENT DNA HELICASE"/>
    <property type="match status" value="1"/>
</dbReference>
<gene>
    <name evidence="6" type="ORF">ISN45_Aa07g034020</name>
</gene>
<keyword evidence="1" id="KW-0067">ATP-binding</keyword>
<dbReference type="Pfam" id="PF21530">
    <property type="entry name" value="Pif1_2B_dom"/>
    <property type="match status" value="1"/>
</dbReference>
<dbReference type="GO" id="GO:0000723">
    <property type="term" value="P:telomere maintenance"/>
    <property type="evidence" value="ECO:0007669"/>
    <property type="project" value="InterPro"/>
</dbReference>
<comment type="caution">
    <text evidence="6">The sequence shown here is derived from an EMBL/GenBank/DDBJ whole genome shotgun (WGS) entry which is preliminary data.</text>
</comment>
<evidence type="ECO:0000256" key="1">
    <source>
        <dbReference type="RuleBase" id="RU363044"/>
    </source>
</evidence>
<keyword evidence="1 6" id="KW-0347">Helicase</keyword>
<keyword evidence="2" id="KW-1133">Transmembrane helix</keyword>
<dbReference type="EMBL" id="JAEFBK010000012">
    <property type="protein sequence ID" value="KAG7543491.1"/>
    <property type="molecule type" value="Genomic_DNA"/>
</dbReference>
<comment type="catalytic activity">
    <reaction evidence="1">
        <text>ATP + H2O = ADP + phosphate + H(+)</text>
        <dbReference type="Rhea" id="RHEA:13065"/>
        <dbReference type="ChEBI" id="CHEBI:15377"/>
        <dbReference type="ChEBI" id="CHEBI:15378"/>
        <dbReference type="ChEBI" id="CHEBI:30616"/>
        <dbReference type="ChEBI" id="CHEBI:43474"/>
        <dbReference type="ChEBI" id="CHEBI:456216"/>
        <dbReference type="EC" id="5.6.2.3"/>
    </reaction>
</comment>
<feature type="transmembrane region" description="Helical" evidence="2">
    <location>
        <begin position="1572"/>
        <end position="1596"/>
    </location>
</feature>
<reference evidence="6 7" key="1">
    <citation type="submission" date="2020-12" db="EMBL/GenBank/DDBJ databases">
        <title>Concerted genomic and epigenomic changes stabilize Arabidopsis allopolyploids.</title>
        <authorList>
            <person name="Chen Z."/>
        </authorList>
    </citation>
    <scope>NUCLEOTIDE SEQUENCE [LARGE SCALE GENOMIC DNA]</scope>
    <source>
        <strain evidence="6">Allo738</strain>
        <tissue evidence="6">Leaf</tissue>
    </source>
</reference>
<keyword evidence="7" id="KW-1185">Reference proteome</keyword>
<keyword evidence="2" id="KW-0812">Transmembrane</keyword>
<protein>
    <recommendedName>
        <fullName evidence="1">ATP-dependent DNA helicase</fullName>
        <ecNumber evidence="1">5.6.2.3</ecNumber>
    </recommendedName>
</protein>
<keyword evidence="1" id="KW-0227">DNA damage</keyword>
<dbReference type="GO" id="GO:0006310">
    <property type="term" value="P:DNA recombination"/>
    <property type="evidence" value="ECO:0007669"/>
    <property type="project" value="UniProtKB-KW"/>
</dbReference>
<dbReference type="PANTHER" id="PTHR10492">
    <property type="match status" value="1"/>
</dbReference>
<dbReference type="Proteomes" id="UP000694240">
    <property type="component" value="Chromosome 12"/>
</dbReference>
<dbReference type="InterPro" id="IPR025476">
    <property type="entry name" value="Helitron_helicase-like"/>
</dbReference>
<proteinExistence type="inferred from homology"/>
<dbReference type="GO" id="GO:0016787">
    <property type="term" value="F:hydrolase activity"/>
    <property type="evidence" value="ECO:0007669"/>
    <property type="project" value="UniProtKB-KW"/>
</dbReference>
<feature type="transmembrane region" description="Helical" evidence="2">
    <location>
        <begin position="1603"/>
        <end position="1621"/>
    </location>
</feature>
<dbReference type="Pfam" id="PF14214">
    <property type="entry name" value="Helitron_like_N"/>
    <property type="match status" value="1"/>
</dbReference>
<keyword evidence="1" id="KW-0234">DNA repair</keyword>
<evidence type="ECO:0000313" key="7">
    <source>
        <dbReference type="Proteomes" id="UP000694240"/>
    </source>
</evidence>
<evidence type="ECO:0000256" key="2">
    <source>
        <dbReference type="SAM" id="Phobius"/>
    </source>
</evidence>
<evidence type="ECO:0000259" key="4">
    <source>
        <dbReference type="Pfam" id="PF14214"/>
    </source>
</evidence>
<name>A0A8T1YAF7_9BRAS</name>
<evidence type="ECO:0000313" key="6">
    <source>
        <dbReference type="EMBL" id="KAG7543491.1"/>
    </source>
</evidence>
<dbReference type="EC" id="5.6.2.3" evidence="1"/>
<dbReference type="GO" id="GO:0043139">
    <property type="term" value="F:5'-3' DNA helicase activity"/>
    <property type="evidence" value="ECO:0007669"/>
    <property type="project" value="UniProtKB-EC"/>
</dbReference>
<keyword evidence="1" id="KW-0233">DNA recombination</keyword>
<evidence type="ECO:0000259" key="3">
    <source>
        <dbReference type="Pfam" id="PF05970"/>
    </source>
</evidence>
<feature type="domain" description="Helitron helicase-like" evidence="4">
    <location>
        <begin position="540"/>
        <end position="722"/>
    </location>
</feature>
<dbReference type="InterPro" id="IPR049163">
    <property type="entry name" value="Pif1-like_2B_dom"/>
</dbReference>
<keyword evidence="1" id="KW-0547">Nucleotide-binding</keyword>
<accession>A0A8T1YAF7</accession>
<organism evidence="6 7">
    <name type="scientific">Arabidopsis thaliana x Arabidopsis arenosa</name>
    <dbReference type="NCBI Taxonomy" id="1240361"/>
    <lineage>
        <taxon>Eukaryota</taxon>
        <taxon>Viridiplantae</taxon>
        <taxon>Streptophyta</taxon>
        <taxon>Embryophyta</taxon>
        <taxon>Tracheophyta</taxon>
        <taxon>Spermatophyta</taxon>
        <taxon>Magnoliopsida</taxon>
        <taxon>eudicotyledons</taxon>
        <taxon>Gunneridae</taxon>
        <taxon>Pentapetalae</taxon>
        <taxon>rosids</taxon>
        <taxon>malvids</taxon>
        <taxon>Brassicales</taxon>
        <taxon>Brassicaceae</taxon>
        <taxon>Camelineae</taxon>
        <taxon>Arabidopsis</taxon>
    </lineage>
</organism>
<dbReference type="InterPro" id="IPR010285">
    <property type="entry name" value="DNA_helicase_pif1-like_DEAD"/>
</dbReference>
<dbReference type="GO" id="GO:0005524">
    <property type="term" value="F:ATP binding"/>
    <property type="evidence" value="ECO:0007669"/>
    <property type="project" value="UniProtKB-KW"/>
</dbReference>
<comment type="cofactor">
    <cofactor evidence="1">
        <name>Mg(2+)</name>
        <dbReference type="ChEBI" id="CHEBI:18420"/>
    </cofactor>
</comment>
<keyword evidence="1" id="KW-0378">Hydrolase</keyword>
<keyword evidence="2" id="KW-0472">Membrane</keyword>
<sequence>MEVNKQNTNSTHISQTDECIVAIQQAASWVLPVDRLRGLFVMLMGVFCEADPLSVWDATWDVLFKDVLFPQQIIFNDHEPEYAYNEIQNFETFMRKENSTFNVYAELRKRVALAGGRTCMESFNRARVIAAYENMISDELRALLNSRPPKDVCCRARARRVAILKSRRIKARTRPPDTGLVLPICEDDYVHFLATDSDSDHGDREDQTDDDNAMDYDFVEHLDNADECIMEQEGFGSIPIVNVKPGLTENGYFDDGDPFYTCQNCGAYMWFGERINKRGAKNRPIFSTCCMKGKVELPKLKNPPPVLMSMLYGKDETSKNFRALIRAYNMMFSFTSLGGQIDNSVNHGNAPYVFRMHGQNYHRIGELLPGPSKSPAFSQLYIHDTVNEVSNRMGVMGEKGPGKQIKKSIVKTLKDMLDANNPHVIAFRSARDRLAQCEDTSGFKLILKNHRDSDGRVQNIPTTDEVAGLIVGDINPKPRDVVLQANSGGFQRISELHPSYLPLQYPLLFPYGEDGFRLGIDIGFIDKGGLKRTKVTMREFFAYRIQSRRGESPTIVMSRRLYQQFLVDAYTMIESNRLRYLFFNQKNLRCESYSEILKVSKKGKKNLSREGNKIMISSSFTGGPRYKTQHYLDAMATCKYYGFPDLFITITCNPAWPEITRYLEKYNLKPEDRPDICCRIFKLKLDNLIHDLTHNKKLGTVSSVLYTIEFQKRGLPHAHMVLFLAPGSKLPTTDDIDKHISAEIPDPELEPFLYEVVADMMVHGPCGVVNPSCPCMQKGRCTKYYPRPYSDHTKVDDEGYPIYRRRADGKFIVKQKFNVDNRYISACEATWRILAFATHYRSTPVEKLTFHLPGEEVVVFDPSDPVDEVISRKSIGRTMFLAWMECNKEYPEAKELTYADFPSKFVWKSRERVWKPRVKGFSIGRIMYVSPSLGNKYYLRLLLNSVTGPTSYDDIKTVNGIIYPEFVDACNALGLLADDRIFIDAIKEASYFVKGLPLRKLFVMMIVAGDIVNPLRVWEETCDLLSEGILFERRRVSRNPALTLSDKQIKNFTLASIELLLRDNGKTLSTIEGFPQPDDISLDKSKNRLLLDELGYNHEKEAKEHVRLLATITDEQKIVYDEVMQAVLDKKGGVFFLYGYGGTGKTYVWSILSAALRSKGLIVLNVASSGIASLLMPGGRTAHSRFSIPLTADEFSMCMMKPSSHLGELVKHASLIVWDEAPMMSRHCFETLDRSIRDVMRCNTDRPFGGKTIVFGGDFRQILPVISGAGREETVLATINSSYIWESCRLLRLTKNMRLLDGNSDDAAQELRDFAKWILDIGDGTINVTDDGDADVEIPDDLLISKCGDPIKAIVHNVYGSTLVKDKELSFFQERAILTPRNNDVCVINDYALSHMEGEERVYLSCDSIELSNADKRDHMVYTPEFLNSIKVSGLPNHRLVLKVGVPIMVLRNIDPKNGLCNGTRLQVTQLANQVIEARIITGTRVGDIVVIPKMYLSPTETKFPFRMKRCQFPIAVAFAMTINKSQGQTLTNVDEMASCGKVRDGFSVMGLSGSVGHGDPDMMMPLLTNPWLGLSQFWVSTLIADATLILALRVFFPLHRGVIVRAMMMWFIHGVFFGYARPSRFGDNSCRRLLNANLRPSTHMESRNHIGDICREALQRRLWNNGLCTCDVEFQTKNANTAYISHSSRMAYEEGR</sequence>
<evidence type="ECO:0000259" key="5">
    <source>
        <dbReference type="Pfam" id="PF21530"/>
    </source>
</evidence>
<dbReference type="Pfam" id="PF05970">
    <property type="entry name" value="PIF1"/>
    <property type="match status" value="1"/>
</dbReference>
<feature type="domain" description="DNA helicase Pif1-like DEAD-box helicase" evidence="3">
    <location>
        <begin position="1112"/>
        <end position="1330"/>
    </location>
</feature>
<dbReference type="GO" id="GO:0006281">
    <property type="term" value="P:DNA repair"/>
    <property type="evidence" value="ECO:0007669"/>
    <property type="project" value="UniProtKB-KW"/>
</dbReference>
<comment type="similarity">
    <text evidence="1">Belongs to the helicase family.</text>
</comment>